<evidence type="ECO:0000256" key="2">
    <source>
        <dbReference type="ARBA" id="ARBA00022723"/>
    </source>
</evidence>
<organism evidence="7 8">
    <name type="scientific">Crossiella cryophila</name>
    <dbReference type="NCBI Taxonomy" id="43355"/>
    <lineage>
        <taxon>Bacteria</taxon>
        <taxon>Bacillati</taxon>
        <taxon>Actinomycetota</taxon>
        <taxon>Actinomycetes</taxon>
        <taxon>Pseudonocardiales</taxon>
        <taxon>Pseudonocardiaceae</taxon>
        <taxon>Crossiella</taxon>
    </lineage>
</organism>
<evidence type="ECO:0000256" key="3">
    <source>
        <dbReference type="ARBA" id="ARBA00023004"/>
    </source>
</evidence>
<dbReference type="Proteomes" id="UP000533598">
    <property type="component" value="Unassembled WGS sequence"/>
</dbReference>
<dbReference type="GO" id="GO:0046872">
    <property type="term" value="F:metal ion binding"/>
    <property type="evidence" value="ECO:0007669"/>
    <property type="project" value="UniProtKB-KW"/>
</dbReference>
<dbReference type="EMBL" id="JACHMH010000001">
    <property type="protein sequence ID" value="MBB4680849.1"/>
    <property type="molecule type" value="Genomic_DNA"/>
</dbReference>
<keyword evidence="3" id="KW-0408">Iron</keyword>
<dbReference type="PROSITE" id="PS51318">
    <property type="entry name" value="TAT"/>
    <property type="match status" value="1"/>
</dbReference>
<evidence type="ECO:0000256" key="4">
    <source>
        <dbReference type="ARBA" id="ARBA00023014"/>
    </source>
</evidence>
<keyword evidence="2" id="KW-0479">Metal-binding</keyword>
<keyword evidence="4" id="KW-0411">Iron-sulfur</keyword>
<protein>
    <submittedName>
        <fullName evidence="7">Nitrite reductase/ring-hydroxylating ferredoxin subunit</fullName>
    </submittedName>
</protein>
<dbReference type="RefSeq" id="WP_185006944.1">
    <property type="nucleotide sequence ID" value="NZ_BAAAUI010000057.1"/>
</dbReference>
<keyword evidence="1" id="KW-0001">2Fe-2S</keyword>
<dbReference type="PROSITE" id="PS51296">
    <property type="entry name" value="RIESKE"/>
    <property type="match status" value="1"/>
</dbReference>
<feature type="signal peptide" evidence="5">
    <location>
        <begin position="1"/>
        <end position="30"/>
    </location>
</feature>
<dbReference type="Gene3D" id="2.102.10.10">
    <property type="entry name" value="Rieske [2Fe-2S] iron-sulphur domain"/>
    <property type="match status" value="1"/>
</dbReference>
<feature type="domain" description="Rieske" evidence="6">
    <location>
        <begin position="53"/>
        <end position="147"/>
    </location>
</feature>
<keyword evidence="8" id="KW-1185">Reference proteome</keyword>
<evidence type="ECO:0000256" key="5">
    <source>
        <dbReference type="SAM" id="SignalP"/>
    </source>
</evidence>
<dbReference type="Pfam" id="PF00355">
    <property type="entry name" value="Rieske"/>
    <property type="match status" value="1"/>
</dbReference>
<feature type="chain" id="PRO_5038678149" evidence="5">
    <location>
        <begin position="31"/>
        <end position="148"/>
    </location>
</feature>
<evidence type="ECO:0000313" key="8">
    <source>
        <dbReference type="Proteomes" id="UP000533598"/>
    </source>
</evidence>
<evidence type="ECO:0000256" key="1">
    <source>
        <dbReference type="ARBA" id="ARBA00022714"/>
    </source>
</evidence>
<dbReference type="AlphaFoldDB" id="A0A7W7CGP3"/>
<dbReference type="GO" id="GO:0051537">
    <property type="term" value="F:2 iron, 2 sulfur cluster binding"/>
    <property type="evidence" value="ECO:0007669"/>
    <property type="project" value="UniProtKB-KW"/>
</dbReference>
<evidence type="ECO:0000313" key="7">
    <source>
        <dbReference type="EMBL" id="MBB4680849.1"/>
    </source>
</evidence>
<sequence length="148" mass="14109">MPVPELSGPSRRTVLCGLAAALLAPGALISACGPSAPTGAGKPGTGAPPAPGGALAALADIPVGKGAVVTGPNGPLLLVRASETEVKAFNAACPHAGTPVDAPVNGVVTCSNHGSQFDAKTGAKRKGPAETGLTPVPVKVADGQVLAA</sequence>
<proteinExistence type="predicted"/>
<evidence type="ECO:0000259" key="6">
    <source>
        <dbReference type="PROSITE" id="PS51296"/>
    </source>
</evidence>
<dbReference type="InterPro" id="IPR017941">
    <property type="entry name" value="Rieske_2Fe-2S"/>
</dbReference>
<gene>
    <name evidence="7" type="ORF">HNR67_006967</name>
</gene>
<comment type="caution">
    <text evidence="7">The sequence shown here is derived from an EMBL/GenBank/DDBJ whole genome shotgun (WGS) entry which is preliminary data.</text>
</comment>
<name>A0A7W7CGP3_9PSEU</name>
<dbReference type="SUPFAM" id="SSF50022">
    <property type="entry name" value="ISP domain"/>
    <property type="match status" value="1"/>
</dbReference>
<keyword evidence="5" id="KW-0732">Signal</keyword>
<reference evidence="7 8" key="1">
    <citation type="submission" date="2020-08" db="EMBL/GenBank/DDBJ databases">
        <title>Sequencing the genomes of 1000 actinobacteria strains.</title>
        <authorList>
            <person name="Klenk H.-P."/>
        </authorList>
    </citation>
    <scope>NUCLEOTIDE SEQUENCE [LARGE SCALE GENOMIC DNA]</scope>
    <source>
        <strain evidence="7 8">DSM 44230</strain>
    </source>
</reference>
<dbReference type="InterPro" id="IPR006311">
    <property type="entry name" value="TAT_signal"/>
</dbReference>
<dbReference type="CDD" id="cd03467">
    <property type="entry name" value="Rieske"/>
    <property type="match status" value="1"/>
</dbReference>
<dbReference type="InterPro" id="IPR036922">
    <property type="entry name" value="Rieske_2Fe-2S_sf"/>
</dbReference>
<accession>A0A7W7CGP3</accession>
<dbReference type="GO" id="GO:0004497">
    <property type="term" value="F:monooxygenase activity"/>
    <property type="evidence" value="ECO:0007669"/>
    <property type="project" value="UniProtKB-ARBA"/>
</dbReference>
<dbReference type="GO" id="GO:0016705">
    <property type="term" value="F:oxidoreductase activity, acting on paired donors, with incorporation or reduction of molecular oxygen"/>
    <property type="evidence" value="ECO:0007669"/>
    <property type="project" value="UniProtKB-ARBA"/>
</dbReference>